<sequence>MKKAKLIFKDNTPFSLDFDDFYFNSKDGLNESKFVYTHSFEWKNQENFIIAESGFGIGLNFFLTLKRFLQTTPSKRPKKLFYISVEAFYIEKEQLREIYQKLGFYEEFKELLEQFLKFYPKAKEGIYRFYFEDCFLDLVFEDIA</sequence>
<evidence type="ECO:0000313" key="1">
    <source>
        <dbReference type="EMBL" id="EAK7278528.1"/>
    </source>
</evidence>
<comment type="caution">
    <text evidence="1">The sequence shown here is derived from an EMBL/GenBank/DDBJ whole genome shotgun (WGS) entry which is preliminary data.</text>
</comment>
<dbReference type="InterPro" id="IPR029063">
    <property type="entry name" value="SAM-dependent_MTases_sf"/>
</dbReference>
<keyword evidence="1" id="KW-0489">Methyltransferase</keyword>
<name>A0A5T1BPQ2_CAMJU</name>
<dbReference type="AlphaFoldDB" id="A0A5T1BPQ2"/>
<organism evidence="1">
    <name type="scientific">Campylobacter jejuni</name>
    <dbReference type="NCBI Taxonomy" id="197"/>
    <lineage>
        <taxon>Bacteria</taxon>
        <taxon>Pseudomonadati</taxon>
        <taxon>Campylobacterota</taxon>
        <taxon>Epsilonproteobacteria</taxon>
        <taxon>Campylobacterales</taxon>
        <taxon>Campylobacteraceae</taxon>
        <taxon>Campylobacter</taxon>
    </lineage>
</organism>
<dbReference type="Gene3D" id="3.40.50.150">
    <property type="entry name" value="Vaccinia Virus protein VP39"/>
    <property type="match status" value="1"/>
</dbReference>
<keyword evidence="1" id="KW-0808">Transferase</keyword>
<gene>
    <name evidence="1" type="ORF">FBF98_01675</name>
</gene>
<accession>A0A5T1BPQ2</accession>
<proteinExistence type="predicted"/>
<feature type="non-terminal residue" evidence="1">
    <location>
        <position position="144"/>
    </location>
</feature>
<dbReference type="EMBL" id="AACIUB010000006">
    <property type="protein sequence ID" value="EAK7278528.1"/>
    <property type="molecule type" value="Genomic_DNA"/>
</dbReference>
<reference evidence="1" key="1">
    <citation type="submission" date="2019-04" db="EMBL/GenBank/DDBJ databases">
        <authorList>
            <consortium name="GenomeTrakr network: Whole genome sequencing for foodborne pathogen traceback"/>
        </authorList>
    </citation>
    <scope>NUCLEOTIDE SEQUENCE</scope>
    <source>
        <strain evidence="1">TTU_498</strain>
    </source>
</reference>
<dbReference type="GO" id="GO:0008168">
    <property type="term" value="F:methyltransferase activity"/>
    <property type="evidence" value="ECO:0007669"/>
    <property type="project" value="UniProtKB-KW"/>
</dbReference>
<protein>
    <submittedName>
        <fullName evidence="1">Bifunctional tRNA (5-methylaminomethyl-2-thiouridine)(34)-methyltransferase MnmD/FAD-dependent 5-carboxymethylaminomethyl-2-thiouridine(34) oxidoreductase MnmC</fullName>
    </submittedName>
</protein>
<dbReference type="GO" id="GO:0032259">
    <property type="term" value="P:methylation"/>
    <property type="evidence" value="ECO:0007669"/>
    <property type="project" value="UniProtKB-KW"/>
</dbReference>